<evidence type="ECO:0000256" key="4">
    <source>
        <dbReference type="SAM" id="Phobius"/>
    </source>
</evidence>
<keyword evidence="4" id="KW-0812">Transmembrane</keyword>
<dbReference type="Pfam" id="PF01019">
    <property type="entry name" value="G_glu_transpept"/>
    <property type="match status" value="2"/>
</dbReference>
<keyword evidence="4" id="KW-1133">Transmembrane helix</keyword>
<organism evidence="5">
    <name type="scientific">Lentinula edodes</name>
    <name type="common">Shiitake mushroom</name>
    <name type="synonym">Lentinus edodes</name>
    <dbReference type="NCBI Taxonomy" id="5353"/>
    <lineage>
        <taxon>Eukaryota</taxon>
        <taxon>Fungi</taxon>
        <taxon>Dikarya</taxon>
        <taxon>Basidiomycota</taxon>
        <taxon>Agaricomycotina</taxon>
        <taxon>Agaricomycetes</taxon>
        <taxon>Agaricomycetidae</taxon>
        <taxon>Agaricales</taxon>
        <taxon>Marasmiineae</taxon>
        <taxon>Omphalotaceae</taxon>
        <taxon>Lentinula</taxon>
    </lineage>
</organism>
<keyword evidence="3" id="KW-0808">Transferase</keyword>
<evidence type="ECO:0000256" key="3">
    <source>
        <dbReference type="RuleBase" id="RU368068"/>
    </source>
</evidence>
<comment type="pathway">
    <text evidence="3">Sulfur metabolism; glutathione metabolism.</text>
</comment>
<dbReference type="InterPro" id="IPR029055">
    <property type="entry name" value="Ntn_hydrolases_N"/>
</dbReference>
<comment type="function">
    <text evidence="3">Cleaves the gamma-glutamyl peptide bond of glutathione and glutathione conjugates.</text>
</comment>
<accession>A0A8K1XHB5</accession>
<dbReference type="InterPro" id="IPR043138">
    <property type="entry name" value="GGT_lsub"/>
</dbReference>
<feature type="binding site" evidence="2">
    <location>
        <begin position="546"/>
        <end position="547"/>
    </location>
    <ligand>
        <name>L-glutamate</name>
        <dbReference type="ChEBI" id="CHEBI:29985"/>
    </ligand>
</feature>
<dbReference type="PANTHER" id="PTHR11686">
    <property type="entry name" value="GAMMA GLUTAMYL TRANSPEPTIDASE"/>
    <property type="match status" value="1"/>
</dbReference>
<comment type="catalytic activity">
    <reaction evidence="3">
        <text>an S-substituted glutathione + H2O = an S-substituted L-cysteinylglycine + L-glutamate</text>
        <dbReference type="Rhea" id="RHEA:59468"/>
        <dbReference type="ChEBI" id="CHEBI:15377"/>
        <dbReference type="ChEBI" id="CHEBI:29985"/>
        <dbReference type="ChEBI" id="CHEBI:90779"/>
        <dbReference type="ChEBI" id="CHEBI:143103"/>
        <dbReference type="EC" id="3.4.19.13"/>
    </reaction>
</comment>
<comment type="catalytic activity">
    <reaction evidence="3">
        <text>glutathione + H2O = L-cysteinylglycine + L-glutamate</text>
        <dbReference type="Rhea" id="RHEA:28807"/>
        <dbReference type="ChEBI" id="CHEBI:15377"/>
        <dbReference type="ChEBI" id="CHEBI:29985"/>
        <dbReference type="ChEBI" id="CHEBI:57925"/>
        <dbReference type="ChEBI" id="CHEBI:61694"/>
        <dbReference type="EC" id="3.4.19.13"/>
    </reaction>
</comment>
<dbReference type="GO" id="GO:0103068">
    <property type="term" value="F:leukotriene C4 gamma-glutamyl transferase activity"/>
    <property type="evidence" value="ECO:0007669"/>
    <property type="project" value="UniProtKB-EC"/>
</dbReference>
<evidence type="ECO:0000256" key="2">
    <source>
        <dbReference type="PIRSR" id="PIRSR600101-2"/>
    </source>
</evidence>
<gene>
    <name evidence="5" type="primary">GTT-6</name>
</gene>
<dbReference type="Gene3D" id="1.10.246.130">
    <property type="match status" value="1"/>
</dbReference>
<keyword evidence="4" id="KW-0472">Membrane</keyword>
<dbReference type="GO" id="GO:0005886">
    <property type="term" value="C:plasma membrane"/>
    <property type="evidence" value="ECO:0007669"/>
    <property type="project" value="TreeGrafter"/>
</dbReference>
<dbReference type="EC" id="2.3.2.2" evidence="3"/>
<dbReference type="GO" id="GO:0036374">
    <property type="term" value="F:glutathione hydrolase activity"/>
    <property type="evidence" value="ECO:0007669"/>
    <property type="project" value="UniProtKB-UniRule"/>
</dbReference>
<evidence type="ECO:0000256" key="1">
    <source>
        <dbReference type="PIRSR" id="PIRSR600101-1"/>
    </source>
</evidence>
<evidence type="ECO:0000313" key="5">
    <source>
        <dbReference type="EMBL" id="UHN91800.1"/>
    </source>
</evidence>
<sequence length="669" mass="74485">MASATYSDEKYLHQLKVDIYNINDNAIPPPLSVAARPNNAQKKTFLKLLTVIGLAVACTIAFIHGFTKGSMPPMEDGFYPNVVLKEPGEFTTMERNPAYLVEAQNGVVATENKRCSDMGVIALRKGGSAVDAAITATLCIGVVNSFSSGIGGGGFMTIREPPARRGDKSKVFTIDFRGMAPAATTPTMFDNGKRNLSESQGLSMTIPGELAGLQMAHNEWGAMAWRDLVVPNAELAMGWTVDKELARRIQWFPDLFLNDPDFREIFAPNGTLLKEGDPIERNNYAFTLLEVAKGGADAFYNGTSISEALVAKVNETGGHATVEDFKNYRPLMYRSLEGSYRGKKLYTARAPSSGPSRLSDPSKGVKDLFIPTFAVLLHMLNLMEGYNFTRRNGLDTHRMVEAMKFGNAEKSRMSDPRYRYDTTLIDEIHTKQFADEIRERIDDQRTQPAEYYRPLYTLRPDPGTYRHDGLCDFDGQLVRKLSKIFWDEDNWILNRDMYWGAQILDPVTGIVINNQMNDFSTFNETNIFGEFPARWNLPQPGKRPLSSICPTIVENEDGSPFIAIGASGGPTIFPAVFQTLINLIDYHLDPSEAIEFGRLHNQLRPESTIADETYRADILDALERRRHNIEVADIYRNGSSCVQVVMRDPKSGLLLGASDSRKNGIAAGY</sequence>
<keyword evidence="3" id="KW-0012">Acyltransferase</keyword>
<dbReference type="UniPathway" id="UPA00204"/>
<dbReference type="GO" id="GO:0000324">
    <property type="term" value="C:fungal-type vacuole"/>
    <property type="evidence" value="ECO:0007669"/>
    <property type="project" value="TreeGrafter"/>
</dbReference>
<keyword evidence="3" id="KW-0378">Hydrolase</keyword>
<dbReference type="EMBL" id="MW182688">
    <property type="protein sequence ID" value="UHN91800.1"/>
    <property type="molecule type" value="mRNA"/>
</dbReference>
<feature type="binding site" evidence="2">
    <location>
        <position position="569"/>
    </location>
    <ligand>
        <name>L-glutamate</name>
        <dbReference type="ChEBI" id="CHEBI:29985"/>
    </ligand>
</feature>
<dbReference type="PANTHER" id="PTHR11686:SF9">
    <property type="entry name" value="RE13973P"/>
    <property type="match status" value="1"/>
</dbReference>
<reference evidence="5" key="1">
    <citation type="submission" date="2020-10" db="EMBL/GenBank/DDBJ databases">
        <authorList>
            <person name="Wang Y. Sr."/>
        </authorList>
    </citation>
    <scope>NUCLEOTIDE SEQUENCE</scope>
</reference>
<name>A0A8K1XHB5_LENED</name>
<feature type="active site" description="Nucleophile" evidence="1">
    <location>
        <position position="464"/>
    </location>
</feature>
<dbReference type="PRINTS" id="PR01210">
    <property type="entry name" value="GGTRANSPTASE"/>
</dbReference>
<dbReference type="AlphaFoldDB" id="A0A8K1XHB5"/>
<dbReference type="Gene3D" id="3.60.20.40">
    <property type="match status" value="1"/>
</dbReference>
<dbReference type="InterPro" id="IPR043137">
    <property type="entry name" value="GGT_ssub_C"/>
</dbReference>
<comment type="catalytic activity">
    <reaction evidence="3">
        <text>an N-terminal (5-L-glutamyl)-[peptide] + an alpha-amino acid = 5-L-glutamyl amino acid + an N-terminal L-alpha-aminoacyl-[peptide]</text>
        <dbReference type="Rhea" id="RHEA:23904"/>
        <dbReference type="Rhea" id="RHEA-COMP:9780"/>
        <dbReference type="Rhea" id="RHEA-COMP:9795"/>
        <dbReference type="ChEBI" id="CHEBI:77644"/>
        <dbReference type="ChEBI" id="CHEBI:78597"/>
        <dbReference type="ChEBI" id="CHEBI:78599"/>
        <dbReference type="ChEBI" id="CHEBI:78608"/>
        <dbReference type="EC" id="2.3.2.2"/>
    </reaction>
</comment>
<dbReference type="SUPFAM" id="SSF56235">
    <property type="entry name" value="N-terminal nucleophile aminohydrolases (Ntn hydrolases)"/>
    <property type="match status" value="1"/>
</dbReference>
<dbReference type="EC" id="3.4.19.13" evidence="3"/>
<dbReference type="InterPro" id="IPR000101">
    <property type="entry name" value="GGT_peptidase"/>
</dbReference>
<dbReference type="GO" id="GO:0006751">
    <property type="term" value="P:glutathione catabolic process"/>
    <property type="evidence" value="ECO:0007669"/>
    <property type="project" value="UniProtKB-UniRule"/>
</dbReference>
<proteinExistence type="evidence at transcript level"/>
<feature type="transmembrane region" description="Helical" evidence="4">
    <location>
        <begin position="45"/>
        <end position="66"/>
    </location>
</feature>
<protein>
    <recommendedName>
        <fullName evidence="3">Glutathione hydrolase</fullName>
        <ecNumber evidence="3">2.3.2.2</ecNumber>
        <ecNumber evidence="3">3.4.19.13</ecNumber>
    </recommendedName>
    <alternativeName>
        <fullName evidence="3">Gamma-glutamyltransferase</fullName>
    </alternativeName>
    <alternativeName>
        <fullName evidence="3">Gamma-glutamyltranspeptidase</fullName>
    </alternativeName>
</protein>
<feature type="binding site" evidence="2">
    <location>
        <position position="518"/>
    </location>
    <ligand>
        <name>L-glutamate</name>
        <dbReference type="ChEBI" id="CHEBI:29985"/>
    </ligand>
</feature>
<feature type="binding site" evidence="2">
    <location>
        <position position="177"/>
    </location>
    <ligand>
        <name>L-glutamate</name>
        <dbReference type="ChEBI" id="CHEBI:29985"/>
    </ligand>
</feature>